<dbReference type="GO" id="GO:0016491">
    <property type="term" value="F:oxidoreductase activity"/>
    <property type="evidence" value="ECO:0007669"/>
    <property type="project" value="UniProtKB-KW"/>
</dbReference>
<feature type="domain" description="Pyruvate flavodoxin/ferredoxin oxidoreductase pyrimidine binding" evidence="2">
    <location>
        <begin position="5"/>
        <end position="139"/>
    </location>
</feature>
<dbReference type="InterPro" id="IPR002880">
    <property type="entry name" value="Pyrv_Fd/Flavodoxin_OxRdtase_N"/>
</dbReference>
<keyword evidence="1" id="KW-0560">Oxidoreductase</keyword>
<organism evidence="3">
    <name type="scientific">marine sediment metagenome</name>
    <dbReference type="NCBI Taxonomy" id="412755"/>
    <lineage>
        <taxon>unclassified sequences</taxon>
        <taxon>metagenomes</taxon>
        <taxon>ecological metagenomes</taxon>
    </lineage>
</organism>
<sequence>MRGFFMQAESEIAAISMVQGVACTGARVMTATSSPGISLMQESISCLASMQLPCVIVDVTRASPGLGRIPPAQSDYFQATKRGHGDFNIIVLAPASVQEMADLTMLAFDLADEYRNPVIILTDGMLGEMMETMVWSERQPHNFTKDWALGGAENREKRLLISAPLTDLALIELNVELNKKYKEMAAKERRWEEFYLEDAEEVVVAFGTTSR</sequence>
<evidence type="ECO:0000313" key="3">
    <source>
        <dbReference type="EMBL" id="GAG37927.1"/>
    </source>
</evidence>
<dbReference type="PANTHER" id="PTHR43088">
    <property type="entry name" value="SUBUNIT OF PYRUVATE:FLAVODOXIN OXIDOREDUCTASE-RELATED"/>
    <property type="match status" value="1"/>
</dbReference>
<dbReference type="AlphaFoldDB" id="X0XRG7"/>
<dbReference type="EMBL" id="BARS01047244">
    <property type="protein sequence ID" value="GAG37927.1"/>
    <property type="molecule type" value="Genomic_DNA"/>
</dbReference>
<evidence type="ECO:0000259" key="2">
    <source>
        <dbReference type="Pfam" id="PF01855"/>
    </source>
</evidence>
<evidence type="ECO:0000256" key="1">
    <source>
        <dbReference type="ARBA" id="ARBA00023002"/>
    </source>
</evidence>
<dbReference type="PANTHER" id="PTHR43088:SF1">
    <property type="entry name" value="SUBUNIT OF PYRUVATE:FLAVODOXIN OXIDOREDUCTASE"/>
    <property type="match status" value="1"/>
</dbReference>
<dbReference type="CDD" id="cd07034">
    <property type="entry name" value="TPP_PYR_PFOR_IOR-alpha_like"/>
    <property type="match status" value="1"/>
</dbReference>
<name>X0XRG7_9ZZZZ</name>
<dbReference type="SUPFAM" id="SSF52518">
    <property type="entry name" value="Thiamin diphosphate-binding fold (THDP-binding)"/>
    <property type="match status" value="1"/>
</dbReference>
<accession>X0XRG7</accession>
<gene>
    <name evidence="3" type="ORF">S01H1_70991</name>
</gene>
<dbReference type="Gene3D" id="3.40.50.970">
    <property type="match status" value="1"/>
</dbReference>
<dbReference type="Pfam" id="PF01855">
    <property type="entry name" value="POR_N"/>
    <property type="match status" value="1"/>
</dbReference>
<reference evidence="3" key="1">
    <citation type="journal article" date="2014" name="Front. Microbiol.">
        <title>High frequency of phylogenetically diverse reductive dehalogenase-homologous genes in deep subseafloor sedimentary metagenomes.</title>
        <authorList>
            <person name="Kawai M."/>
            <person name="Futagami T."/>
            <person name="Toyoda A."/>
            <person name="Takaki Y."/>
            <person name="Nishi S."/>
            <person name="Hori S."/>
            <person name="Arai W."/>
            <person name="Tsubouchi T."/>
            <person name="Morono Y."/>
            <person name="Uchiyama I."/>
            <person name="Ito T."/>
            <person name="Fujiyama A."/>
            <person name="Inagaki F."/>
            <person name="Takami H."/>
        </authorList>
    </citation>
    <scope>NUCLEOTIDE SEQUENCE</scope>
    <source>
        <strain evidence="3">Expedition CK06-06</strain>
    </source>
</reference>
<comment type="caution">
    <text evidence="3">The sequence shown here is derived from an EMBL/GenBank/DDBJ whole genome shotgun (WGS) entry which is preliminary data.</text>
</comment>
<proteinExistence type="predicted"/>
<feature type="non-terminal residue" evidence="3">
    <location>
        <position position="211"/>
    </location>
</feature>
<dbReference type="InterPro" id="IPR029061">
    <property type="entry name" value="THDP-binding"/>
</dbReference>
<dbReference type="InterPro" id="IPR052368">
    <property type="entry name" value="2-oxoacid_oxidoreductase"/>
</dbReference>
<protein>
    <recommendedName>
        <fullName evidence="2">Pyruvate flavodoxin/ferredoxin oxidoreductase pyrimidine binding domain-containing protein</fullName>
    </recommendedName>
</protein>